<dbReference type="PROSITE" id="PS51450">
    <property type="entry name" value="LRR"/>
    <property type="match status" value="3"/>
</dbReference>
<keyword evidence="7" id="KW-1185">Reference proteome</keyword>
<dbReference type="Proteomes" id="UP000694924">
    <property type="component" value="Unplaced"/>
</dbReference>
<keyword evidence="2 6" id="KW-0732">Signal</keyword>
<dbReference type="Pfam" id="PF13855">
    <property type="entry name" value="LRR_8"/>
    <property type="match status" value="1"/>
</dbReference>
<feature type="compositionally biased region" description="Gly residues" evidence="4">
    <location>
        <begin position="335"/>
        <end position="345"/>
    </location>
</feature>
<dbReference type="RefSeq" id="XP_015188569.1">
    <property type="nucleotide sequence ID" value="XM_015333083.1"/>
</dbReference>
<feature type="region of interest" description="Disordered" evidence="4">
    <location>
        <begin position="530"/>
        <end position="675"/>
    </location>
</feature>
<keyword evidence="5" id="KW-1133">Transmembrane helix</keyword>
<proteinExistence type="predicted"/>
<evidence type="ECO:0000256" key="1">
    <source>
        <dbReference type="ARBA" id="ARBA00022614"/>
    </source>
</evidence>
<evidence type="ECO:0000256" key="4">
    <source>
        <dbReference type="SAM" id="MobiDB-lite"/>
    </source>
</evidence>
<dbReference type="InterPro" id="IPR001611">
    <property type="entry name" value="Leu-rich_rpt"/>
</dbReference>
<evidence type="ECO:0000256" key="3">
    <source>
        <dbReference type="ARBA" id="ARBA00022737"/>
    </source>
</evidence>
<feature type="transmembrane region" description="Helical" evidence="5">
    <location>
        <begin position="483"/>
        <end position="505"/>
    </location>
</feature>
<keyword evidence="5" id="KW-0812">Transmembrane</keyword>
<keyword evidence="1" id="KW-0433">Leucine-rich repeat</keyword>
<evidence type="ECO:0000313" key="8">
    <source>
        <dbReference type="RefSeq" id="XP_015188569.1"/>
    </source>
</evidence>
<sequence>MKTVGSFISFLLIILHSSRLTNCLCNLEDVTEMQCDRLEDIEYIDAHQLEKLKVSVIGSTLNPKIFKNLNNLKHLDLSGGNLKRIEPGTFRTLTNLKSLDLANNQLQYLNLSSLEGLQELRSLNLRRNNISQLPVVLLLLKNLKHLDIHGNPLQCNCATLHVRDLLLSRSVKLSKKVTCAGPIGSKGTSFMKLETRRICKEEQDDKEMQGDQPYQGSGDFGSGDISALTDPNDDESLDVSEYFEKTHIEEIETPAPEINSIFNVEPSTTVEVSPASNSETPVSITPTEASLEKSIKESEELFFDSEDQKHQITTEMSQKKKVKDSLFYPVEGSGDEGSGLEGSGIGSVSNEDDESDEKIRDNGAYVSSTSEESIFSMILSVFTDTDSTTEKKEPSIEEEGFINASVIKTYDNLGEIPVTKSTTSVTLATVPVALSTIGPKIVESSEVEDMSESSSIMGEPPEVASMNNELAEVSPAKQSKKGMGSYVVLAGLLVILAGLVGFAAYKGDFCKKKRKRGDVENGTEMKDMQKSLLDTGNQTQPKIASNGSPENMPLVDGTIEHEDTKDSIRSHERDRAQNGHPDHIDHADPVKPPRKVLSTQEDCKPVQEALQDSISSKDESFSERTSPRLSEPNGPPLSPGAQRVKITLQENPDSVPKTPILITRTSVGDNLVKTP</sequence>
<gene>
    <name evidence="8 9" type="primary">LOC107072828</name>
</gene>
<evidence type="ECO:0000313" key="9">
    <source>
        <dbReference type="RefSeq" id="XP_015188570.1"/>
    </source>
</evidence>
<dbReference type="InterPro" id="IPR050328">
    <property type="entry name" value="Dev_Immune_Receptor"/>
</dbReference>
<feature type="region of interest" description="Disordered" evidence="4">
    <location>
        <begin position="328"/>
        <end position="359"/>
    </location>
</feature>
<name>A0ABM1J7Y1_POLDO</name>
<feature type="region of interest" description="Disordered" evidence="4">
    <location>
        <begin position="202"/>
        <end position="235"/>
    </location>
</feature>
<evidence type="ECO:0000313" key="7">
    <source>
        <dbReference type="Proteomes" id="UP000694924"/>
    </source>
</evidence>
<organism evidence="7 8">
    <name type="scientific">Polistes dominula</name>
    <name type="common">European paper wasp</name>
    <name type="synonym">Vespa dominula</name>
    <dbReference type="NCBI Taxonomy" id="743375"/>
    <lineage>
        <taxon>Eukaryota</taxon>
        <taxon>Metazoa</taxon>
        <taxon>Ecdysozoa</taxon>
        <taxon>Arthropoda</taxon>
        <taxon>Hexapoda</taxon>
        <taxon>Insecta</taxon>
        <taxon>Pterygota</taxon>
        <taxon>Neoptera</taxon>
        <taxon>Endopterygota</taxon>
        <taxon>Hymenoptera</taxon>
        <taxon>Apocrita</taxon>
        <taxon>Aculeata</taxon>
        <taxon>Vespoidea</taxon>
        <taxon>Vespidae</taxon>
        <taxon>Polistinae</taxon>
        <taxon>Polistini</taxon>
        <taxon>Polistes</taxon>
    </lineage>
</organism>
<dbReference type="InterPro" id="IPR032675">
    <property type="entry name" value="LRR_dom_sf"/>
</dbReference>
<dbReference type="PANTHER" id="PTHR24373:SF275">
    <property type="entry name" value="TIR DOMAIN-CONTAINING PROTEIN"/>
    <property type="match status" value="1"/>
</dbReference>
<keyword evidence="5" id="KW-0472">Membrane</keyword>
<feature type="compositionally biased region" description="Polar residues" evidence="4">
    <location>
        <begin position="532"/>
        <end position="549"/>
    </location>
</feature>
<keyword evidence="3" id="KW-0677">Repeat</keyword>
<dbReference type="SUPFAM" id="SSF52058">
    <property type="entry name" value="L domain-like"/>
    <property type="match status" value="1"/>
</dbReference>
<dbReference type="InterPro" id="IPR003591">
    <property type="entry name" value="Leu-rich_rpt_typical-subtyp"/>
</dbReference>
<accession>A0ABM1J7Y1</accession>
<dbReference type="RefSeq" id="XP_015188570.1">
    <property type="nucleotide sequence ID" value="XM_015333084.1"/>
</dbReference>
<dbReference type="Gene3D" id="3.80.10.10">
    <property type="entry name" value="Ribonuclease Inhibitor"/>
    <property type="match status" value="1"/>
</dbReference>
<evidence type="ECO:0000256" key="6">
    <source>
        <dbReference type="SAM" id="SignalP"/>
    </source>
</evidence>
<protein>
    <submittedName>
        <fullName evidence="8 9">Protein windpipe</fullName>
    </submittedName>
</protein>
<dbReference type="SMART" id="SM00369">
    <property type="entry name" value="LRR_TYP"/>
    <property type="match status" value="3"/>
</dbReference>
<reference evidence="8 9" key="1">
    <citation type="submission" date="2025-05" db="UniProtKB">
        <authorList>
            <consortium name="RefSeq"/>
        </authorList>
    </citation>
    <scope>IDENTIFICATION</scope>
    <source>
        <tissue evidence="8 9">Whole body</tissue>
    </source>
</reference>
<feature type="compositionally biased region" description="Basic and acidic residues" evidence="4">
    <location>
        <begin position="615"/>
        <end position="626"/>
    </location>
</feature>
<evidence type="ECO:0000256" key="2">
    <source>
        <dbReference type="ARBA" id="ARBA00022729"/>
    </source>
</evidence>
<feature type="chain" id="PRO_5045022551" evidence="6">
    <location>
        <begin position="24"/>
        <end position="675"/>
    </location>
</feature>
<feature type="signal peptide" evidence="6">
    <location>
        <begin position="1"/>
        <end position="23"/>
    </location>
</feature>
<dbReference type="PANTHER" id="PTHR24373">
    <property type="entry name" value="SLIT RELATED LEUCINE-RICH REPEAT NEURONAL PROTEIN"/>
    <property type="match status" value="1"/>
</dbReference>
<feature type="compositionally biased region" description="Basic and acidic residues" evidence="4">
    <location>
        <begin position="558"/>
        <end position="591"/>
    </location>
</feature>
<evidence type="ECO:0000256" key="5">
    <source>
        <dbReference type="SAM" id="Phobius"/>
    </source>
</evidence>
<dbReference type="GeneID" id="107072828"/>